<proteinExistence type="predicted"/>
<sequence length="166" mass="18293">MVILIRTKDINQCCQSSMRTASCWGKDCAADSIFSSSETCSGDTSTHSLSFPTPTIAWDEAKCFPKLYDAIPAPATMASWTKNECEETWEPTTTDAATTTSEACASMVKYHRNLMEFGYRALIFGGCKLKKVVACFFNKRVAGYLQGYGNNLIILTIKTAKYKKGS</sequence>
<dbReference type="Proteomes" id="UP001202328">
    <property type="component" value="Unassembled WGS sequence"/>
</dbReference>
<dbReference type="EMBL" id="JAJJMB010002379">
    <property type="protein sequence ID" value="KAI3951747.1"/>
    <property type="molecule type" value="Genomic_DNA"/>
</dbReference>
<evidence type="ECO:0000313" key="1">
    <source>
        <dbReference type="EMBL" id="KAI3951747.1"/>
    </source>
</evidence>
<keyword evidence="2" id="KW-1185">Reference proteome</keyword>
<evidence type="ECO:0000313" key="2">
    <source>
        <dbReference type="Proteomes" id="UP001202328"/>
    </source>
</evidence>
<organism evidence="1 2">
    <name type="scientific">Papaver atlanticum</name>
    <dbReference type="NCBI Taxonomy" id="357466"/>
    <lineage>
        <taxon>Eukaryota</taxon>
        <taxon>Viridiplantae</taxon>
        <taxon>Streptophyta</taxon>
        <taxon>Embryophyta</taxon>
        <taxon>Tracheophyta</taxon>
        <taxon>Spermatophyta</taxon>
        <taxon>Magnoliopsida</taxon>
        <taxon>Ranunculales</taxon>
        <taxon>Papaveraceae</taxon>
        <taxon>Papaveroideae</taxon>
        <taxon>Papaver</taxon>
    </lineage>
</organism>
<comment type="caution">
    <text evidence="1">The sequence shown here is derived from an EMBL/GenBank/DDBJ whole genome shotgun (WGS) entry which is preliminary data.</text>
</comment>
<dbReference type="AlphaFoldDB" id="A0AAD4TDD5"/>
<protein>
    <submittedName>
        <fullName evidence="1">Uncharacterized protein</fullName>
    </submittedName>
</protein>
<name>A0AAD4TDD5_9MAGN</name>
<gene>
    <name evidence="1" type="ORF">MKW98_013805</name>
</gene>
<accession>A0AAD4TDD5</accession>
<reference evidence="1" key="1">
    <citation type="submission" date="2022-04" db="EMBL/GenBank/DDBJ databases">
        <title>A functionally conserved STORR gene fusion in Papaver species that diverged 16.8 million years ago.</title>
        <authorList>
            <person name="Catania T."/>
        </authorList>
    </citation>
    <scope>NUCLEOTIDE SEQUENCE</scope>
    <source>
        <strain evidence="1">S-188037</strain>
    </source>
</reference>